<evidence type="ECO:0000256" key="1">
    <source>
        <dbReference type="SAM" id="MobiDB-lite"/>
    </source>
</evidence>
<name>A0A099KQV3_COLPS</name>
<dbReference type="InterPro" id="IPR036624">
    <property type="entry name" value="Hcp1-lik_sf"/>
</dbReference>
<dbReference type="OrthoDB" id="5066999at2"/>
<dbReference type="InterPro" id="IPR008514">
    <property type="entry name" value="T6SS_Hcp"/>
</dbReference>
<comment type="caution">
    <text evidence="2">The sequence shown here is derived from an EMBL/GenBank/DDBJ whole genome shotgun (WGS) entry which is preliminary data.</text>
</comment>
<dbReference type="PANTHER" id="PTHR36152">
    <property type="entry name" value="CYTOPLASMIC PROTEIN-RELATED"/>
    <property type="match status" value="1"/>
</dbReference>
<feature type="region of interest" description="Disordered" evidence="1">
    <location>
        <begin position="139"/>
        <end position="160"/>
    </location>
</feature>
<proteinExistence type="predicted"/>
<dbReference type="EMBL" id="JQEC01000038">
    <property type="protein sequence ID" value="KGJ92043.1"/>
    <property type="molecule type" value="Genomic_DNA"/>
</dbReference>
<dbReference type="Pfam" id="PF05638">
    <property type="entry name" value="T6SS_HCP"/>
    <property type="match status" value="1"/>
</dbReference>
<dbReference type="PATRIC" id="fig|28229.3.peg.2607"/>
<dbReference type="SUPFAM" id="SSF141452">
    <property type="entry name" value="Hcp1-like"/>
    <property type="match status" value="1"/>
</dbReference>
<protein>
    <recommendedName>
        <fullName evidence="4">Hemolysin-coregulated protein</fullName>
    </recommendedName>
</protein>
<dbReference type="PANTHER" id="PTHR36152:SF1">
    <property type="entry name" value="UBIQUITIN-LIKE DOMAIN-CONTAINING PROTEIN"/>
    <property type="match status" value="1"/>
</dbReference>
<evidence type="ECO:0000313" key="2">
    <source>
        <dbReference type="EMBL" id="KGJ92043.1"/>
    </source>
</evidence>
<evidence type="ECO:0008006" key="4">
    <source>
        <dbReference type="Google" id="ProtNLM"/>
    </source>
</evidence>
<accession>A0A099KQV3</accession>
<sequence length="160" mass="17257">MAIYLEFEGIKGNVTAEGFENHVLVDSVSFGVSRGLTMESGKMANREVGKPNVSEVSLTKKADNSVSALFKEAVSGSSGKKVTLKFVRTGSDKVEEFMQYALQDCLVSSYHIAADGDEEPTENLTLSFSKCEINYTDYDGSNKSGSPQRAGYDLTSAKAL</sequence>
<organism evidence="2 3">
    <name type="scientific">Colwellia psychrerythraea</name>
    <name type="common">Vibrio psychroerythus</name>
    <dbReference type="NCBI Taxonomy" id="28229"/>
    <lineage>
        <taxon>Bacteria</taxon>
        <taxon>Pseudomonadati</taxon>
        <taxon>Pseudomonadota</taxon>
        <taxon>Gammaproteobacteria</taxon>
        <taxon>Alteromonadales</taxon>
        <taxon>Colwelliaceae</taxon>
        <taxon>Colwellia</taxon>
    </lineage>
</organism>
<gene>
    <name evidence="2" type="ORF">GAB14E_2888</name>
</gene>
<dbReference type="RefSeq" id="WP_033082641.1">
    <property type="nucleotide sequence ID" value="NZ_JQEC01000038.1"/>
</dbReference>
<dbReference type="InterPro" id="IPR053165">
    <property type="entry name" value="HSI-I_assembly_Hcp1"/>
</dbReference>
<evidence type="ECO:0000313" key="3">
    <source>
        <dbReference type="Proteomes" id="UP000029868"/>
    </source>
</evidence>
<dbReference type="AlphaFoldDB" id="A0A099KQV3"/>
<dbReference type="Gene3D" id="2.30.110.20">
    <property type="entry name" value="Hcp1-like"/>
    <property type="match status" value="1"/>
</dbReference>
<reference evidence="2 3" key="1">
    <citation type="submission" date="2014-08" db="EMBL/GenBank/DDBJ databases">
        <title>Genomic and Phenotypic Diversity of Colwellia psychrerythraea strains from Disparate Marine Basins.</title>
        <authorList>
            <person name="Techtmann S.M."/>
            <person name="Stelling S.C."/>
            <person name="Utturkar S.M."/>
            <person name="Alshibli N."/>
            <person name="Harris A."/>
            <person name="Brown S.D."/>
            <person name="Hazen T.C."/>
        </authorList>
    </citation>
    <scope>NUCLEOTIDE SEQUENCE [LARGE SCALE GENOMIC DNA]</scope>
    <source>
        <strain evidence="2 3">GAB14E</strain>
    </source>
</reference>
<dbReference type="Proteomes" id="UP000029868">
    <property type="component" value="Unassembled WGS sequence"/>
</dbReference>